<keyword evidence="4" id="KW-1185">Reference proteome</keyword>
<name>A0ABD5XQL0_9EURY</name>
<dbReference type="InterPro" id="IPR001920">
    <property type="entry name" value="Asp/Glu_race"/>
</dbReference>
<dbReference type="AlphaFoldDB" id="A0ABD5XQL0"/>
<evidence type="ECO:0000256" key="2">
    <source>
        <dbReference type="ARBA" id="ARBA00023235"/>
    </source>
</evidence>
<dbReference type="Pfam" id="PF01177">
    <property type="entry name" value="Asp_Glu_race"/>
    <property type="match status" value="1"/>
</dbReference>
<comment type="similarity">
    <text evidence="1">Belongs to the aspartate/glutamate racemases family.</text>
</comment>
<evidence type="ECO:0000313" key="4">
    <source>
        <dbReference type="Proteomes" id="UP001596460"/>
    </source>
</evidence>
<dbReference type="Proteomes" id="UP001596460">
    <property type="component" value="Unassembled WGS sequence"/>
</dbReference>
<dbReference type="Gene3D" id="3.40.50.1860">
    <property type="match status" value="2"/>
</dbReference>
<reference evidence="3 4" key="1">
    <citation type="journal article" date="2019" name="Int. J. Syst. Evol. Microbiol.">
        <title>The Global Catalogue of Microorganisms (GCM) 10K type strain sequencing project: providing services to taxonomists for standard genome sequencing and annotation.</title>
        <authorList>
            <consortium name="The Broad Institute Genomics Platform"/>
            <consortium name="The Broad Institute Genome Sequencing Center for Infectious Disease"/>
            <person name="Wu L."/>
            <person name="Ma J."/>
        </authorList>
    </citation>
    <scope>NUCLEOTIDE SEQUENCE [LARGE SCALE GENOMIC DNA]</scope>
    <source>
        <strain evidence="3 4">DSM 26526</strain>
    </source>
</reference>
<dbReference type="PANTHER" id="PTHR21198:SF7">
    <property type="entry name" value="ASPARTATE-GLUTAMATE RACEMASE FAMILY"/>
    <property type="match status" value="1"/>
</dbReference>
<comment type="caution">
    <text evidence="3">The sequence shown here is derived from an EMBL/GenBank/DDBJ whole genome shotgun (WGS) entry which is preliminary data.</text>
</comment>
<dbReference type="SUPFAM" id="SSF53681">
    <property type="entry name" value="Aspartate/glutamate racemase"/>
    <property type="match status" value="2"/>
</dbReference>
<dbReference type="InterPro" id="IPR004380">
    <property type="entry name" value="Asp_race"/>
</dbReference>
<sequence>MNEDDAVGGELRTVGVLGGMSSQSTIEYYRLIDEGINDVRDGHHAAELLIRSVDFGTIERFIRTEQWGDAGEYLAAAATDLEAGGADFVVMATNTMHRVAPRLEAALSIPFVHIVDPTADAIRAEGLDTVGVLGTRATMEGAFYRERFEERGIDVVVPDSSRFGELDRIIFEELTKGEIRESSRAFYLGAIDSLVERGAEGIVLGCTEIELLVEQTDRPGVPLFDTTALHVERAVERSLAGKTDA</sequence>
<dbReference type="PANTHER" id="PTHR21198">
    <property type="entry name" value="GLUTAMATE RACEMASE"/>
    <property type="match status" value="1"/>
</dbReference>
<organism evidence="3 4">
    <name type="scientific">Haloferax chudinovii</name>
    <dbReference type="NCBI Taxonomy" id="1109010"/>
    <lineage>
        <taxon>Archaea</taxon>
        <taxon>Methanobacteriati</taxon>
        <taxon>Methanobacteriota</taxon>
        <taxon>Stenosarchaea group</taxon>
        <taxon>Halobacteria</taxon>
        <taxon>Halobacteriales</taxon>
        <taxon>Haloferacaceae</taxon>
        <taxon>Haloferax</taxon>
    </lineage>
</organism>
<dbReference type="InterPro" id="IPR015942">
    <property type="entry name" value="Asp/Glu/hydantoin_racemase"/>
</dbReference>
<dbReference type="GO" id="GO:0016853">
    <property type="term" value="F:isomerase activity"/>
    <property type="evidence" value="ECO:0007669"/>
    <property type="project" value="UniProtKB-KW"/>
</dbReference>
<gene>
    <name evidence="3" type="ORF">ACFQI8_14810</name>
</gene>
<dbReference type="RefSeq" id="WP_390246093.1">
    <property type="nucleotide sequence ID" value="NZ_JBHTAB010000009.1"/>
</dbReference>
<accession>A0ABD5XQL0</accession>
<proteinExistence type="inferred from homology"/>
<protein>
    <submittedName>
        <fullName evidence="3">Aspartate/glutamate racemase family protein</fullName>
    </submittedName>
</protein>
<evidence type="ECO:0000313" key="3">
    <source>
        <dbReference type="EMBL" id="MFC7130652.1"/>
    </source>
</evidence>
<dbReference type="NCBIfam" id="TIGR00035">
    <property type="entry name" value="asp_race"/>
    <property type="match status" value="1"/>
</dbReference>
<dbReference type="EMBL" id="JBHTAB010000009">
    <property type="protein sequence ID" value="MFC7130652.1"/>
    <property type="molecule type" value="Genomic_DNA"/>
</dbReference>
<keyword evidence="2" id="KW-0413">Isomerase</keyword>
<evidence type="ECO:0000256" key="1">
    <source>
        <dbReference type="ARBA" id="ARBA00007847"/>
    </source>
</evidence>